<name>A0ABS9ZJF2_9PSED</name>
<comment type="caution">
    <text evidence="2">The sequence shown here is derived from an EMBL/GenBank/DDBJ whole genome shotgun (WGS) entry which is preliminary data.</text>
</comment>
<proteinExistence type="predicted"/>
<gene>
    <name evidence="2" type="ORF">AUC61_14350</name>
</gene>
<accession>A0ABS9ZJF2</accession>
<evidence type="ECO:0000313" key="3">
    <source>
        <dbReference type="Proteomes" id="UP001320513"/>
    </source>
</evidence>
<evidence type="ECO:0000256" key="1">
    <source>
        <dbReference type="SAM" id="MobiDB-lite"/>
    </source>
</evidence>
<protein>
    <submittedName>
        <fullName evidence="2">Uncharacterized protein</fullName>
    </submittedName>
</protein>
<sequence length="301" mass="33445">MSWLFSQALVAEYSEATCSGGEPSAPLSVMPTQHKFWRNDKTMEPSQLSRFGLTCAVLTEDHGADLLTWFLADSRVRTYQLPGMVQGSMGQGPGSGVKWRESSARYDLKRCTWKTHLCLWEEDLPWSSVTLPKWGMTRSGALFQHPTLERPISGTGFGLLPTPVAWDSRRGDCPSERARRSPRLVTAAMLWPTPTVHGNHNHNQPGSSSSKNAGWGLSSAVKQWPTPVASMAKGSSPAALTRKSGADRSNDRLDHAVMASDGGQLNPQWVEWLMGWPIGWTELKPLAMDKFREWQLQHSPY</sequence>
<organism evidence="2 3">
    <name type="scientific">Pseudomonas maioricensis</name>
    <dbReference type="NCBI Taxonomy" id="1766623"/>
    <lineage>
        <taxon>Bacteria</taxon>
        <taxon>Pseudomonadati</taxon>
        <taxon>Pseudomonadota</taxon>
        <taxon>Gammaproteobacteria</taxon>
        <taxon>Pseudomonadales</taxon>
        <taxon>Pseudomonadaceae</taxon>
        <taxon>Pseudomonas</taxon>
    </lineage>
</organism>
<evidence type="ECO:0000313" key="2">
    <source>
        <dbReference type="EMBL" id="MCI8210716.1"/>
    </source>
</evidence>
<reference evidence="2 3" key="1">
    <citation type="submission" date="2015-12" db="EMBL/GenBank/DDBJ databases">
        <title>Phylogenomics in the description of a new species in the Pseudomonas syringae group.</title>
        <authorList>
            <person name="Busquets A."/>
            <person name="Gomila M."/>
            <person name="Beiki F."/>
            <person name="Rahimian H."/>
            <person name="Mulet M."/>
            <person name="Sanchez D."/>
            <person name="Garcia-Valdes E."/>
            <person name="Lalucat J."/>
        </authorList>
    </citation>
    <scope>NUCLEOTIDE SEQUENCE [LARGE SCALE GENOMIC DNA]</scope>
    <source>
        <strain evidence="2 3">S25</strain>
    </source>
</reference>
<keyword evidence="3" id="KW-1185">Reference proteome</keyword>
<dbReference type="EMBL" id="LOHG01000008">
    <property type="protein sequence ID" value="MCI8210716.1"/>
    <property type="molecule type" value="Genomic_DNA"/>
</dbReference>
<dbReference type="Proteomes" id="UP001320513">
    <property type="component" value="Unassembled WGS sequence"/>
</dbReference>
<feature type="region of interest" description="Disordered" evidence="1">
    <location>
        <begin position="231"/>
        <end position="250"/>
    </location>
</feature>